<feature type="compositionally biased region" description="Low complexity" evidence="2">
    <location>
        <begin position="1034"/>
        <end position="1051"/>
    </location>
</feature>
<feature type="compositionally biased region" description="Basic and acidic residues" evidence="2">
    <location>
        <begin position="472"/>
        <end position="483"/>
    </location>
</feature>
<protein>
    <recommendedName>
        <fullName evidence="8">P-loop containing nucleoside triphosphate hydrolase protein</fullName>
    </recommendedName>
</protein>
<dbReference type="PANTHER" id="PTHR36681">
    <property type="entry name" value="NUCLEAR GTPASE, GERMINAL CENTER-ASSOCIATED, TANDEM DUPLICATE 3"/>
    <property type="match status" value="1"/>
</dbReference>
<reference evidence="5 7" key="1">
    <citation type="journal article" date="2020" name="Stud. Mycol.">
        <title>101 Dothideomycetes genomes: a test case for predicting lifestyles and emergence of pathogens.</title>
        <authorList>
            <person name="Haridas S."/>
            <person name="Albert R."/>
            <person name="Binder M."/>
            <person name="Bloem J."/>
            <person name="Labutti K."/>
            <person name="Salamov A."/>
            <person name="Andreopoulos B."/>
            <person name="Baker S."/>
            <person name="Barry K."/>
            <person name="Bills G."/>
            <person name="Bluhm B."/>
            <person name="Cannon C."/>
            <person name="Castanera R."/>
            <person name="Culley D."/>
            <person name="Daum C."/>
            <person name="Ezra D."/>
            <person name="Gonzalez J."/>
            <person name="Henrissat B."/>
            <person name="Kuo A."/>
            <person name="Liang C."/>
            <person name="Lipzen A."/>
            <person name="Lutzoni F."/>
            <person name="Magnuson J."/>
            <person name="Mondo S."/>
            <person name="Nolan M."/>
            <person name="Ohm R."/>
            <person name="Pangilinan J."/>
            <person name="Park H.-J."/>
            <person name="Ramirez L."/>
            <person name="Alfaro M."/>
            <person name="Sun H."/>
            <person name="Tritt A."/>
            <person name="Yoshinaga Y."/>
            <person name="Zwiers L.-H."/>
            <person name="Turgeon B."/>
            <person name="Goodwin S."/>
            <person name="Spatafora J."/>
            <person name="Crous P."/>
            <person name="Grigoriev I."/>
        </authorList>
    </citation>
    <scope>NUCLEOTIDE SEQUENCE</scope>
    <source>
        <strain evidence="5 7">CBS 304.34</strain>
    </source>
</reference>
<dbReference type="Gene3D" id="3.40.50.300">
    <property type="entry name" value="P-loop containing nucleotide triphosphate hydrolases"/>
    <property type="match status" value="1"/>
</dbReference>
<sequence length="1099" mass="122729">MAEAAQTKDESPELEPAPTPSTEHLQRLMDDASPDILEMGVRKALVLLNNLQETFSANFGAIPDAQQWVASIDSVRKLAIRQRTVVGVVGNTGAGKSSVINAMLDEERLVPTNCMRACTAVVTEMSWNDSKDERKKYSAEIEFISKADWEKEMSVLLKDLLGPDGEVSRDCTDPDSEAGVAWAKFKAVFPQKTKDMLAGSTVESLLRDKSVMNVLGKTRKIFESQPDRFYSQLQHYVDSKEKDTKVAGKYAEKKKEKKTMEFWPLIKVVKIYTKSPALSTGAVIVDLPGVHDSNAARSAVAQGYMKQCTGLWIVAPINRAVDDKAAKSLLGDSFKRQLKYDGTYSNITFICSKTDDISITEAADSLGLDEEVSDFDQEERSLNHQVKDLEEKITEFQESKQIYTDIIEEMDDELETWGTIEDDVQDGRTVYPPKSKGKRKRNSSPAKSQKRRDRTPDSADDDFEVRSGSGDSNREQSDDENRTDCTPLTEEQVHDKINELKDSKKNARTQRKGMDEKIKAARQDIRQLKEKRADVKAKMSAICIAGRNQYSKGAIQLDFAAGIKELDQENAMEQDEGNFNPDEDIRDYDHVARTLPVFCVSSRAYQKLCGRLKKDAPVPGFTSVDETGIPQLQAHCKKLTEAGRASTCRTFLNNLSQLLTSLNLWSSNDGSGINFTDEDRRKQAQFLNRKLEELGKGLEKSVTACANEMKDSLTENIYDKYDEAISEAATNAVPTAARWSAPQHQGGLHWGTYRATVRRDGVFAGSKGLRDFNAELAEPITKRLASGWERAFQRRLPHALQNYTRVSYNNLITFHKAMETRAQLVGTATHGLAILAQQLPKYQKSFMDLAGAMAQIMTEWQRDANREFTPVIAAAMQSGYDNCSSQVGTGMFVRMKGIMAVHVEQEKNSMFRDATDTVKERLSKMVETVDESMRERGDAIFENMRRDYMVILGGAHIRPGQVMPRAERMLRKNVLEILLSADDRFKSVLDGEIDETIEEAKDGPADEGDDKESGVDFSEMQDDDEDMDKDNVNDDGTTSRAASATTAPSNSHENTKRDDTGTRFWDSGYSAPKSAVPSVALSTLPDVADDQSNLHSHDE</sequence>
<feature type="region of interest" description="Disordered" evidence="2">
    <location>
        <begin position="996"/>
        <end position="1099"/>
    </location>
</feature>
<proteinExistence type="predicted"/>
<reference evidence="7" key="2">
    <citation type="submission" date="2020-04" db="EMBL/GenBank/DDBJ databases">
        <authorList>
            <consortium name="NCBI Genome Project"/>
        </authorList>
    </citation>
    <scope>NUCLEOTIDE SEQUENCE</scope>
    <source>
        <strain evidence="7">CBS 304.34</strain>
    </source>
</reference>
<evidence type="ECO:0000313" key="7">
    <source>
        <dbReference type="RefSeq" id="XP_033584036.1"/>
    </source>
</evidence>
<evidence type="ECO:0000259" key="3">
    <source>
        <dbReference type="Pfam" id="PF00350"/>
    </source>
</evidence>
<evidence type="ECO:0000256" key="1">
    <source>
        <dbReference type="SAM" id="Coils"/>
    </source>
</evidence>
<evidence type="ECO:0000313" key="5">
    <source>
        <dbReference type="EMBL" id="KAF2817072.1"/>
    </source>
</evidence>
<feature type="domain" description="Dynamin N-terminal" evidence="3">
    <location>
        <begin position="233"/>
        <end position="329"/>
    </location>
</feature>
<dbReference type="OrthoDB" id="3598281at2759"/>
<dbReference type="InterPro" id="IPR056024">
    <property type="entry name" value="DUF7605"/>
</dbReference>
<reference evidence="7" key="3">
    <citation type="submission" date="2025-04" db="UniProtKB">
        <authorList>
            <consortium name="RefSeq"/>
        </authorList>
    </citation>
    <scope>IDENTIFICATION</scope>
    <source>
        <strain evidence="7">CBS 304.34</strain>
    </source>
</reference>
<dbReference type="RefSeq" id="XP_033584036.1">
    <property type="nucleotide sequence ID" value="XM_033714865.1"/>
</dbReference>
<feature type="domain" description="DUF7605" evidence="4">
    <location>
        <begin position="743"/>
        <end position="906"/>
    </location>
</feature>
<accession>A0A6A6Z7J2</accession>
<feature type="compositionally biased region" description="Basic and acidic residues" evidence="2">
    <location>
        <begin position="491"/>
        <end position="505"/>
    </location>
</feature>
<feature type="compositionally biased region" description="Acidic residues" evidence="2">
    <location>
        <begin position="1019"/>
        <end position="1028"/>
    </location>
</feature>
<dbReference type="EMBL" id="MU003692">
    <property type="protein sequence ID" value="KAF2817072.1"/>
    <property type="molecule type" value="Genomic_DNA"/>
</dbReference>
<dbReference type="Pfam" id="PF24564">
    <property type="entry name" value="DUF7605"/>
    <property type="match status" value="1"/>
</dbReference>
<evidence type="ECO:0000259" key="4">
    <source>
        <dbReference type="Pfam" id="PF24564"/>
    </source>
</evidence>
<gene>
    <name evidence="5 7" type="ORF">BDZ99DRAFT_373364</name>
</gene>
<feature type="compositionally biased region" description="Basic and acidic residues" evidence="2">
    <location>
        <begin position="1"/>
        <end position="11"/>
    </location>
</feature>
<dbReference type="InterPro" id="IPR045063">
    <property type="entry name" value="Dynamin_N"/>
</dbReference>
<dbReference type="AlphaFoldDB" id="A0A6A6Z7J2"/>
<feature type="coiled-coil region" evidence="1">
    <location>
        <begin position="372"/>
        <end position="406"/>
    </location>
</feature>
<keyword evidence="1" id="KW-0175">Coiled coil</keyword>
<evidence type="ECO:0008006" key="8">
    <source>
        <dbReference type="Google" id="ProtNLM"/>
    </source>
</evidence>
<feature type="compositionally biased region" description="Polar residues" evidence="2">
    <location>
        <begin position="1090"/>
        <end position="1099"/>
    </location>
</feature>
<evidence type="ECO:0000256" key="2">
    <source>
        <dbReference type="SAM" id="MobiDB-lite"/>
    </source>
</evidence>
<dbReference type="GeneID" id="54455758"/>
<dbReference type="PANTHER" id="PTHR36681:SF3">
    <property type="entry name" value="NUCLEAR GTPASE, GERMINAL CENTER-ASSOCIATED, TANDEM DUPLICATE 3"/>
    <property type="match status" value="1"/>
</dbReference>
<feature type="compositionally biased region" description="Basic residues" evidence="2">
    <location>
        <begin position="435"/>
        <end position="453"/>
    </location>
</feature>
<organism evidence="5">
    <name type="scientific">Mytilinidion resinicola</name>
    <dbReference type="NCBI Taxonomy" id="574789"/>
    <lineage>
        <taxon>Eukaryota</taxon>
        <taxon>Fungi</taxon>
        <taxon>Dikarya</taxon>
        <taxon>Ascomycota</taxon>
        <taxon>Pezizomycotina</taxon>
        <taxon>Dothideomycetes</taxon>
        <taxon>Pleosporomycetidae</taxon>
        <taxon>Mytilinidiales</taxon>
        <taxon>Mytilinidiaceae</taxon>
        <taxon>Mytilinidion</taxon>
    </lineage>
</organism>
<feature type="region of interest" description="Disordered" evidence="2">
    <location>
        <begin position="418"/>
        <end position="518"/>
    </location>
</feature>
<dbReference type="Pfam" id="PF00350">
    <property type="entry name" value="Dynamin_N"/>
    <property type="match status" value="1"/>
</dbReference>
<evidence type="ECO:0000313" key="6">
    <source>
        <dbReference type="Proteomes" id="UP000504636"/>
    </source>
</evidence>
<dbReference type="InterPro" id="IPR027417">
    <property type="entry name" value="P-loop_NTPase"/>
</dbReference>
<dbReference type="Proteomes" id="UP000504636">
    <property type="component" value="Unplaced"/>
</dbReference>
<feature type="region of interest" description="Disordered" evidence="2">
    <location>
        <begin position="1"/>
        <end position="23"/>
    </location>
</feature>
<dbReference type="SUPFAM" id="SSF52540">
    <property type="entry name" value="P-loop containing nucleoside triphosphate hydrolases"/>
    <property type="match status" value="1"/>
</dbReference>
<keyword evidence="6" id="KW-1185">Reference proteome</keyword>
<name>A0A6A6Z7J2_9PEZI</name>